<sequence length="159" mass="18373">MIDPSLPCPCGKSTNERRLNYAQCCQPYHLGEVAPDPESLMRSRYSAFVLKCHQYLIDTHHPEFLNGLSVQLLDQENHTKWLGLSVDKTSSTQNAGVVEFHAWFQDMDELDAIHEISDFVKQDGRWYYTQGKQLTPKYPKRNDPCVCQSSKKFKQCCLK</sequence>
<dbReference type="RefSeq" id="WP_160793420.1">
    <property type="nucleotide sequence ID" value="NZ_WRPA01000001.1"/>
</dbReference>
<evidence type="ECO:0000256" key="1">
    <source>
        <dbReference type="ARBA" id="ARBA00010839"/>
    </source>
</evidence>
<dbReference type="Pfam" id="PF02810">
    <property type="entry name" value="SEC-C"/>
    <property type="match status" value="1"/>
</dbReference>
<dbReference type="Gene3D" id="3.10.450.50">
    <property type="match status" value="1"/>
</dbReference>
<dbReference type="Proteomes" id="UP000474778">
    <property type="component" value="Unassembled WGS sequence"/>
</dbReference>
<dbReference type="InterPro" id="IPR004027">
    <property type="entry name" value="SEC_C_motif"/>
</dbReference>
<protein>
    <recommendedName>
        <fullName evidence="2">UPF0225 protein GNT65_01900</fullName>
    </recommendedName>
</protein>
<evidence type="ECO:0000313" key="5">
    <source>
        <dbReference type="Proteomes" id="UP000474778"/>
    </source>
</evidence>
<evidence type="ECO:0000256" key="2">
    <source>
        <dbReference type="HAMAP-Rule" id="MF_00612"/>
    </source>
</evidence>
<dbReference type="InterPro" id="IPR032710">
    <property type="entry name" value="NTF2-like_dom_sf"/>
</dbReference>
<dbReference type="SUPFAM" id="SSF103642">
    <property type="entry name" value="Sec-C motif"/>
    <property type="match status" value="1"/>
</dbReference>
<dbReference type="InterPro" id="IPR023006">
    <property type="entry name" value="YchJ-like"/>
</dbReference>
<dbReference type="NCBIfam" id="NF002486">
    <property type="entry name" value="PRK01752.1"/>
    <property type="match status" value="1"/>
</dbReference>
<accession>A0A6L7HT22</accession>
<evidence type="ECO:0000313" key="4">
    <source>
        <dbReference type="EMBL" id="MXR67436.1"/>
    </source>
</evidence>
<keyword evidence="5" id="KW-1185">Reference proteome</keyword>
<dbReference type="AlphaFoldDB" id="A0A6L7HT22"/>
<organism evidence="4 5">
    <name type="scientific">Shewanella insulae</name>
    <dbReference type="NCBI Taxonomy" id="2681496"/>
    <lineage>
        <taxon>Bacteria</taxon>
        <taxon>Pseudomonadati</taxon>
        <taxon>Pseudomonadota</taxon>
        <taxon>Gammaproteobacteria</taxon>
        <taxon>Alteromonadales</taxon>
        <taxon>Shewanellaceae</taxon>
        <taxon>Shewanella</taxon>
    </lineage>
</organism>
<dbReference type="Pfam" id="PF17775">
    <property type="entry name" value="YchJ_M-like"/>
    <property type="match status" value="1"/>
</dbReference>
<gene>
    <name evidence="4" type="ORF">GNT65_01900</name>
</gene>
<comment type="caution">
    <text evidence="4">The sequence shown here is derived from an EMBL/GenBank/DDBJ whole genome shotgun (WGS) entry which is preliminary data.</text>
</comment>
<dbReference type="InterPro" id="IPR048469">
    <property type="entry name" value="YchJ-like_M"/>
</dbReference>
<name>A0A6L7HT22_9GAMM</name>
<dbReference type="HAMAP" id="MF_00612">
    <property type="entry name" value="UPF0225"/>
    <property type="match status" value="1"/>
</dbReference>
<dbReference type="PANTHER" id="PTHR33747:SF1">
    <property type="entry name" value="ADENYLATE CYCLASE-ASSOCIATED CAP C-TERMINAL DOMAIN-CONTAINING PROTEIN"/>
    <property type="match status" value="1"/>
</dbReference>
<dbReference type="SUPFAM" id="SSF54427">
    <property type="entry name" value="NTF2-like"/>
    <property type="match status" value="1"/>
</dbReference>
<dbReference type="PANTHER" id="PTHR33747">
    <property type="entry name" value="UPF0225 PROTEIN SCO1677"/>
    <property type="match status" value="1"/>
</dbReference>
<proteinExistence type="inferred from homology"/>
<evidence type="ECO:0000259" key="3">
    <source>
        <dbReference type="Pfam" id="PF17775"/>
    </source>
</evidence>
<feature type="domain" description="YchJ-like middle NTF2-like" evidence="3">
    <location>
        <begin position="36"/>
        <end position="131"/>
    </location>
</feature>
<reference evidence="4 5" key="1">
    <citation type="submission" date="2019-12" db="EMBL/GenBank/DDBJ databases">
        <title>Shewanella insulae sp. nov., isolated from a tidal flat.</title>
        <authorList>
            <person name="Yoon J.-H."/>
        </authorList>
    </citation>
    <scope>NUCLEOTIDE SEQUENCE [LARGE SCALE GENOMIC DNA]</scope>
    <source>
        <strain evidence="4 5">JBTF-M18</strain>
    </source>
</reference>
<dbReference type="EMBL" id="WRPA01000001">
    <property type="protein sequence ID" value="MXR67436.1"/>
    <property type="molecule type" value="Genomic_DNA"/>
</dbReference>
<comment type="similarity">
    <text evidence="1 2">Belongs to the UPF0225 family.</text>
</comment>